<comment type="caution">
    <text evidence="2">The sequence shown here is derived from an EMBL/GenBank/DDBJ whole genome shotgun (WGS) entry which is preliminary data.</text>
</comment>
<proteinExistence type="predicted"/>
<keyword evidence="1" id="KW-0732">Signal</keyword>
<evidence type="ECO:0000256" key="1">
    <source>
        <dbReference type="SAM" id="SignalP"/>
    </source>
</evidence>
<evidence type="ECO:0000313" key="3">
    <source>
        <dbReference type="Proteomes" id="UP000277236"/>
    </source>
</evidence>
<dbReference type="Proteomes" id="UP000277236">
    <property type="component" value="Unassembled WGS sequence"/>
</dbReference>
<feature type="chain" id="PRO_5017933299" evidence="1">
    <location>
        <begin position="24"/>
        <end position="194"/>
    </location>
</feature>
<name>A0A3M4M310_PSECI</name>
<dbReference type="OrthoDB" id="7016131at2"/>
<dbReference type="AlphaFoldDB" id="A0A3M4M310"/>
<organism evidence="2 3">
    <name type="scientific">Pseudomonas cichorii</name>
    <dbReference type="NCBI Taxonomy" id="36746"/>
    <lineage>
        <taxon>Bacteria</taxon>
        <taxon>Pseudomonadati</taxon>
        <taxon>Pseudomonadota</taxon>
        <taxon>Gammaproteobacteria</taxon>
        <taxon>Pseudomonadales</taxon>
        <taxon>Pseudomonadaceae</taxon>
        <taxon>Pseudomonas</taxon>
    </lineage>
</organism>
<feature type="signal peptide" evidence="1">
    <location>
        <begin position="1"/>
        <end position="23"/>
    </location>
</feature>
<sequence length="194" mass="21729">MNRQCTVWGLSAALLGISGVANADVEWWLIFGGGEQPNREMFYADASSVVELKKESGMKEFPKTVDVLQIHEAASGPEYVNYQFQFQCESKLMRVVIATAHMRSGTNVMAPAPPGWFPLRYNWTQQPYQFACHPENRTKNGMFNVNARGADVAQMCEITRRMIWKNPPVDSAVKERPSASVMRDIQTLLGAPGQ</sequence>
<evidence type="ECO:0000313" key="2">
    <source>
        <dbReference type="EMBL" id="RMQ47641.1"/>
    </source>
</evidence>
<protein>
    <submittedName>
        <fullName evidence="2">Uncharacterized protein</fullName>
    </submittedName>
</protein>
<reference evidence="2 3" key="1">
    <citation type="submission" date="2018-08" db="EMBL/GenBank/DDBJ databases">
        <title>Recombination of ecologically and evolutionarily significant loci maintains genetic cohesion in the Pseudomonas syringae species complex.</title>
        <authorList>
            <person name="Dillon M."/>
            <person name="Thakur S."/>
            <person name="Almeida R.N.D."/>
            <person name="Weir B.S."/>
            <person name="Guttman D.S."/>
        </authorList>
    </citation>
    <scope>NUCLEOTIDE SEQUENCE [LARGE SCALE GENOMIC DNA]</scope>
    <source>
        <strain evidence="2 3">ICMP 3353</strain>
    </source>
</reference>
<dbReference type="EMBL" id="RBRE01000035">
    <property type="protein sequence ID" value="RMQ47641.1"/>
    <property type="molecule type" value="Genomic_DNA"/>
</dbReference>
<accession>A0A3M4M310</accession>
<gene>
    <name evidence="2" type="ORF">ALQ04_04070</name>
</gene>
<dbReference type="RefSeq" id="WP_122315245.1">
    <property type="nucleotide sequence ID" value="NZ_RBRE01000035.1"/>
</dbReference>